<evidence type="ECO:0000256" key="1">
    <source>
        <dbReference type="SAM" id="MobiDB-lite"/>
    </source>
</evidence>
<evidence type="ECO:0000313" key="2">
    <source>
        <dbReference type="EMBL" id="KAJ3487216.1"/>
    </source>
</evidence>
<organism evidence="2 3">
    <name type="scientific">Meripilus lineatus</name>
    <dbReference type="NCBI Taxonomy" id="2056292"/>
    <lineage>
        <taxon>Eukaryota</taxon>
        <taxon>Fungi</taxon>
        <taxon>Dikarya</taxon>
        <taxon>Basidiomycota</taxon>
        <taxon>Agaricomycotina</taxon>
        <taxon>Agaricomycetes</taxon>
        <taxon>Polyporales</taxon>
        <taxon>Meripilaceae</taxon>
        <taxon>Meripilus</taxon>
    </lineage>
</organism>
<comment type="caution">
    <text evidence="2">The sequence shown here is derived from an EMBL/GenBank/DDBJ whole genome shotgun (WGS) entry which is preliminary data.</text>
</comment>
<accession>A0AAD5YGC9</accession>
<dbReference type="EMBL" id="JANAWD010000098">
    <property type="protein sequence ID" value="KAJ3487216.1"/>
    <property type="molecule type" value="Genomic_DNA"/>
</dbReference>
<keyword evidence="3" id="KW-1185">Reference proteome</keyword>
<name>A0AAD5YGC9_9APHY</name>
<dbReference type="AlphaFoldDB" id="A0AAD5YGC9"/>
<feature type="compositionally biased region" description="Basic and acidic residues" evidence="1">
    <location>
        <begin position="40"/>
        <end position="53"/>
    </location>
</feature>
<reference evidence="2" key="1">
    <citation type="submission" date="2022-07" db="EMBL/GenBank/DDBJ databases">
        <title>Genome Sequence of Physisporinus lineatus.</title>
        <authorList>
            <person name="Buettner E."/>
        </authorList>
    </citation>
    <scope>NUCLEOTIDE SEQUENCE</scope>
    <source>
        <strain evidence="2">VT162</strain>
    </source>
</reference>
<protein>
    <submittedName>
        <fullName evidence="2">Uncharacterized protein</fullName>
    </submittedName>
</protein>
<feature type="compositionally biased region" description="Acidic residues" evidence="1">
    <location>
        <begin position="30"/>
        <end position="39"/>
    </location>
</feature>
<evidence type="ECO:0000313" key="3">
    <source>
        <dbReference type="Proteomes" id="UP001212997"/>
    </source>
</evidence>
<feature type="region of interest" description="Disordered" evidence="1">
    <location>
        <begin position="1"/>
        <end position="56"/>
    </location>
</feature>
<gene>
    <name evidence="2" type="ORF">NLI96_g3694</name>
</gene>
<proteinExistence type="predicted"/>
<dbReference type="Proteomes" id="UP001212997">
    <property type="component" value="Unassembled WGS sequence"/>
</dbReference>
<sequence length="74" mass="8302">MSVVASHNAYDESKSSSLSRLPSEQPEQAGYDEDIEEADEVRNEKDDNRRLQELEGSWTVVEGPHVEASVKLAR</sequence>